<keyword evidence="1 2" id="KW-0238">DNA-binding</keyword>
<evidence type="ECO:0000256" key="2">
    <source>
        <dbReference type="PROSITE-ProRule" id="PRU01091"/>
    </source>
</evidence>
<organism evidence="4 5">
    <name type="scientific">Xylanimonas allomyrinae</name>
    <dbReference type="NCBI Taxonomy" id="2509459"/>
    <lineage>
        <taxon>Bacteria</taxon>
        <taxon>Bacillati</taxon>
        <taxon>Actinomycetota</taxon>
        <taxon>Actinomycetes</taxon>
        <taxon>Micrococcales</taxon>
        <taxon>Promicromonosporaceae</taxon>
        <taxon>Xylanimonas</taxon>
    </lineage>
</organism>
<sequence>MVTAPPEPRPHDRPGRDVVTVLPGAREVRRGDAVVPLTRMEHDLWVFLLVKRDVVHTREAILRAVWGWASPDASRTVDTHVARLRRKLGPAGAAITTVHRVGYLLRSTDLRLIEGSGWTQVFPRCVPPGSTPSVPGAPMATVTP</sequence>
<proteinExistence type="predicted"/>
<dbReference type="Pfam" id="PF00486">
    <property type="entry name" value="Trans_reg_C"/>
    <property type="match status" value="1"/>
</dbReference>
<feature type="DNA-binding region" description="OmpR/PhoB-type" evidence="2">
    <location>
        <begin position="8"/>
        <end position="107"/>
    </location>
</feature>
<dbReference type="CDD" id="cd00383">
    <property type="entry name" value="trans_reg_C"/>
    <property type="match status" value="1"/>
</dbReference>
<keyword evidence="5" id="KW-1185">Reference proteome</keyword>
<protein>
    <submittedName>
        <fullName evidence="4">Winged helix family transcriptional regulator</fullName>
    </submittedName>
</protein>
<gene>
    <name evidence="4" type="ORF">ET495_16810</name>
</gene>
<dbReference type="InterPro" id="IPR001867">
    <property type="entry name" value="OmpR/PhoB-type_DNA-bd"/>
</dbReference>
<dbReference type="AlphaFoldDB" id="A0A4P6EP95"/>
<dbReference type="Gene3D" id="1.10.10.10">
    <property type="entry name" value="Winged helix-like DNA-binding domain superfamily/Winged helix DNA-binding domain"/>
    <property type="match status" value="1"/>
</dbReference>
<dbReference type="PROSITE" id="PS51755">
    <property type="entry name" value="OMPR_PHOB"/>
    <property type="match status" value="1"/>
</dbReference>
<evidence type="ECO:0000313" key="4">
    <source>
        <dbReference type="EMBL" id="QAY64584.1"/>
    </source>
</evidence>
<evidence type="ECO:0000259" key="3">
    <source>
        <dbReference type="PROSITE" id="PS51755"/>
    </source>
</evidence>
<dbReference type="InterPro" id="IPR036388">
    <property type="entry name" value="WH-like_DNA-bd_sf"/>
</dbReference>
<dbReference type="GO" id="GO:0003677">
    <property type="term" value="F:DNA binding"/>
    <property type="evidence" value="ECO:0007669"/>
    <property type="project" value="UniProtKB-UniRule"/>
</dbReference>
<reference evidence="4 5" key="1">
    <citation type="submission" date="2019-01" db="EMBL/GenBank/DDBJ databases">
        <title>Genome sequencing of strain 2JSPR-7.</title>
        <authorList>
            <person name="Heo J."/>
            <person name="Kim S.-J."/>
            <person name="Kim J.-S."/>
            <person name="Hong S.-B."/>
            <person name="Kwon S.-W."/>
        </authorList>
    </citation>
    <scope>NUCLEOTIDE SEQUENCE [LARGE SCALE GENOMIC DNA]</scope>
    <source>
        <strain evidence="4 5">2JSPR-7</strain>
    </source>
</reference>
<dbReference type="SMART" id="SM00862">
    <property type="entry name" value="Trans_reg_C"/>
    <property type="match status" value="1"/>
</dbReference>
<dbReference type="RefSeq" id="WP_129205726.1">
    <property type="nucleotide sequence ID" value="NZ_CP035495.1"/>
</dbReference>
<dbReference type="GO" id="GO:0000160">
    <property type="term" value="P:phosphorelay signal transduction system"/>
    <property type="evidence" value="ECO:0007669"/>
    <property type="project" value="InterPro"/>
</dbReference>
<dbReference type="GO" id="GO:0006355">
    <property type="term" value="P:regulation of DNA-templated transcription"/>
    <property type="evidence" value="ECO:0007669"/>
    <property type="project" value="InterPro"/>
</dbReference>
<feature type="domain" description="OmpR/PhoB-type" evidence="3">
    <location>
        <begin position="8"/>
        <end position="107"/>
    </location>
</feature>
<dbReference type="OrthoDB" id="8927943at2"/>
<name>A0A4P6EP95_9MICO</name>
<dbReference type="InterPro" id="IPR016032">
    <property type="entry name" value="Sig_transdc_resp-reg_C-effctor"/>
</dbReference>
<dbReference type="Proteomes" id="UP000291758">
    <property type="component" value="Chromosome"/>
</dbReference>
<dbReference type="KEGG" id="xyl:ET495_16810"/>
<accession>A0A4P6EP95</accession>
<dbReference type="EMBL" id="CP035495">
    <property type="protein sequence ID" value="QAY64584.1"/>
    <property type="molecule type" value="Genomic_DNA"/>
</dbReference>
<evidence type="ECO:0000256" key="1">
    <source>
        <dbReference type="ARBA" id="ARBA00023125"/>
    </source>
</evidence>
<dbReference type="SUPFAM" id="SSF46894">
    <property type="entry name" value="C-terminal effector domain of the bipartite response regulators"/>
    <property type="match status" value="1"/>
</dbReference>
<evidence type="ECO:0000313" key="5">
    <source>
        <dbReference type="Proteomes" id="UP000291758"/>
    </source>
</evidence>